<sequence>MGFDANNNIIYSSRWFRSLAKGEMVEMWEKDDEASDINLFLTEYTLITDANYFLLAHQSGNNQFVGLIVSSAYDLGVCIYYVTVRAML</sequence>
<keyword evidence="1" id="KW-0472">Membrane</keyword>
<evidence type="ECO:0000313" key="2">
    <source>
        <dbReference type="EMBL" id="CAG8475539.1"/>
    </source>
</evidence>
<dbReference type="Proteomes" id="UP000789572">
    <property type="component" value="Unassembled WGS sequence"/>
</dbReference>
<protein>
    <submittedName>
        <fullName evidence="2">5171_t:CDS:1</fullName>
    </submittedName>
</protein>
<accession>A0A9N8W632</accession>
<organism evidence="2 3">
    <name type="scientific">Paraglomus occultum</name>
    <dbReference type="NCBI Taxonomy" id="144539"/>
    <lineage>
        <taxon>Eukaryota</taxon>
        <taxon>Fungi</taxon>
        <taxon>Fungi incertae sedis</taxon>
        <taxon>Mucoromycota</taxon>
        <taxon>Glomeromycotina</taxon>
        <taxon>Glomeromycetes</taxon>
        <taxon>Paraglomerales</taxon>
        <taxon>Paraglomeraceae</taxon>
        <taxon>Paraglomus</taxon>
    </lineage>
</organism>
<keyword evidence="3" id="KW-1185">Reference proteome</keyword>
<dbReference type="EMBL" id="CAJVPJ010000090">
    <property type="protein sequence ID" value="CAG8475539.1"/>
    <property type="molecule type" value="Genomic_DNA"/>
</dbReference>
<dbReference type="AlphaFoldDB" id="A0A9N8W632"/>
<reference evidence="2" key="1">
    <citation type="submission" date="2021-06" db="EMBL/GenBank/DDBJ databases">
        <authorList>
            <person name="Kallberg Y."/>
            <person name="Tangrot J."/>
            <person name="Rosling A."/>
        </authorList>
    </citation>
    <scope>NUCLEOTIDE SEQUENCE</scope>
    <source>
        <strain evidence="2">IA702</strain>
    </source>
</reference>
<comment type="caution">
    <text evidence="2">The sequence shown here is derived from an EMBL/GenBank/DDBJ whole genome shotgun (WGS) entry which is preliminary data.</text>
</comment>
<evidence type="ECO:0000256" key="1">
    <source>
        <dbReference type="SAM" id="Phobius"/>
    </source>
</evidence>
<feature type="transmembrane region" description="Helical" evidence="1">
    <location>
        <begin position="64"/>
        <end position="83"/>
    </location>
</feature>
<name>A0A9N8W632_9GLOM</name>
<evidence type="ECO:0000313" key="3">
    <source>
        <dbReference type="Proteomes" id="UP000789572"/>
    </source>
</evidence>
<keyword evidence="1" id="KW-1133">Transmembrane helix</keyword>
<proteinExistence type="predicted"/>
<keyword evidence="1" id="KW-0812">Transmembrane</keyword>
<gene>
    <name evidence="2" type="ORF">POCULU_LOCUS1266</name>
</gene>